<protein>
    <submittedName>
        <fullName evidence="3">HNH endonuclease</fullName>
    </submittedName>
</protein>
<dbReference type="Proteomes" id="UP001651690">
    <property type="component" value="Unassembled WGS sequence"/>
</dbReference>
<keyword evidence="3" id="KW-0255">Endonuclease</keyword>
<feature type="region of interest" description="Disordered" evidence="1">
    <location>
        <begin position="266"/>
        <end position="347"/>
    </location>
</feature>
<keyword evidence="3" id="KW-0540">Nuclease</keyword>
<dbReference type="EMBL" id="JANDBD010000011">
    <property type="protein sequence ID" value="MCP9275437.1"/>
    <property type="molecule type" value="Genomic_DNA"/>
</dbReference>
<comment type="caution">
    <text evidence="3">The sequence shown here is derived from an EMBL/GenBank/DDBJ whole genome shotgun (WGS) entry which is preliminary data.</text>
</comment>
<feature type="domain" description="HNH nuclease" evidence="2">
    <location>
        <begin position="433"/>
        <end position="484"/>
    </location>
</feature>
<dbReference type="InterPro" id="IPR003615">
    <property type="entry name" value="HNH_nuc"/>
</dbReference>
<organism evidence="3 4">
    <name type="scientific">Mycolicibacterium arenosum</name>
    <dbReference type="NCBI Taxonomy" id="2952157"/>
    <lineage>
        <taxon>Bacteria</taxon>
        <taxon>Bacillati</taxon>
        <taxon>Actinomycetota</taxon>
        <taxon>Actinomycetes</taxon>
        <taxon>Mycobacteriales</taxon>
        <taxon>Mycobacteriaceae</taxon>
        <taxon>Mycolicibacterium</taxon>
    </lineage>
</organism>
<sequence length="585" mass="62786">MFEEFTAAVAGARTPAGRVGAQARLENAACAARLASMYQMLERAYAASGSADREQWRCDTWSAVCAQIGAAQTITGGMANGQLMTAVILAEKLPMVGAVFDEGLITYLVVRTICTRTGLVKDPDAVRAVDAELAADLRSHGARSLNQLDADIDAVVLRHDPYAVRRTEDKARSRHAEVAYDHGAAYVTATVTEPEGRALDTRLDALAATVCDRDPRTRDQLRSAAVGAMGFGWNRVPCMCESPACDAATTPPVGGVVIHVIAPRDALDNAGGPAPEPPEPDDDVEPPPDDGFDCSDDLGFEDNDADSTAGSESDCSPTSSNYEPPTEDDRETPAEPESRPGPGVGDLAAQRRGLVGEAPPMLSKPLREYTFAELCAEQSADPGQFCPAGPGVVLGGGVLPAPLIAHLAMHARITALIHPGQAPPEPRYRPSRRLADFVRARDLTCRHPGCTRPATVCQIDHVIPWPYGATMASNLACLCVEHHLLKTFWPDWTYTLAPDGTVVWTDPDGQQTTTYPGSRLLFGELCAPTAEVVTTGTPPPKHTAGLTMPRRAITRKQARAKRIDDERRANTEWVEQYLRESIPPF</sequence>
<keyword evidence="4" id="KW-1185">Reference proteome</keyword>
<dbReference type="SMART" id="SM00507">
    <property type="entry name" value="HNHc"/>
    <property type="match status" value="1"/>
</dbReference>
<dbReference type="GO" id="GO:0004519">
    <property type="term" value="F:endonuclease activity"/>
    <property type="evidence" value="ECO:0007669"/>
    <property type="project" value="UniProtKB-KW"/>
</dbReference>
<proteinExistence type="predicted"/>
<feature type="compositionally biased region" description="Polar residues" evidence="1">
    <location>
        <begin position="306"/>
        <end position="323"/>
    </location>
</feature>
<dbReference type="Pfam" id="PF02720">
    <property type="entry name" value="DUF222"/>
    <property type="match status" value="2"/>
</dbReference>
<reference evidence="3 4" key="1">
    <citation type="submission" date="2022-06" db="EMBL/GenBank/DDBJ databases">
        <title>Mycolicibacterium sp. CAU 1645 isolated from seawater.</title>
        <authorList>
            <person name="Kim W."/>
        </authorList>
    </citation>
    <scope>NUCLEOTIDE SEQUENCE [LARGE SCALE GENOMIC DNA]</scope>
    <source>
        <strain evidence="3 4">CAU 1645</strain>
    </source>
</reference>
<evidence type="ECO:0000259" key="2">
    <source>
        <dbReference type="SMART" id="SM00507"/>
    </source>
</evidence>
<dbReference type="InterPro" id="IPR003870">
    <property type="entry name" value="DUF222"/>
</dbReference>
<name>A0ABT1M9D8_9MYCO</name>
<keyword evidence="3" id="KW-0378">Hydrolase</keyword>
<evidence type="ECO:0000313" key="4">
    <source>
        <dbReference type="Proteomes" id="UP001651690"/>
    </source>
</evidence>
<gene>
    <name evidence="3" type="ORF">NM203_24925</name>
</gene>
<accession>A0ABT1M9D8</accession>
<dbReference type="CDD" id="cd00085">
    <property type="entry name" value="HNHc"/>
    <property type="match status" value="1"/>
</dbReference>
<evidence type="ECO:0000256" key="1">
    <source>
        <dbReference type="SAM" id="MobiDB-lite"/>
    </source>
</evidence>
<feature type="compositionally biased region" description="Acidic residues" evidence="1">
    <location>
        <begin position="278"/>
        <end position="305"/>
    </location>
</feature>
<evidence type="ECO:0000313" key="3">
    <source>
        <dbReference type="EMBL" id="MCP9275437.1"/>
    </source>
</evidence>
<dbReference type="RefSeq" id="WP_255063282.1">
    <property type="nucleotide sequence ID" value="NZ_JANDBD010000011.1"/>
</dbReference>